<dbReference type="AlphaFoldDB" id="U5MX02"/>
<sequence length="297" mass="34602">MSKKLTKNQQLFIDKTLEFTEKLYSEDDNKINEVYKNQKKNRDDILTEIAKILLSCKIVDSLLSLTLVERKILNLKLGNIIDDAIKSELKNESNIMKDILSDTCLEKYSTNNYIYSLGTNFKLTQVPDKVLDKIINGKIDSDLWSDRLWSNKNEIAKNLKVQVKKFLQGDINVNDIEKVIKTKYNTNATNTNRLVKTEITRVQSASNDYWAKEHNINQQLFMATLDSKTSDKCRGYDGQVFDIDDSSKPVPPLHPYCRSCLVNLPNKDWNPKQRYDNQNKQNINWTTYNEWKDNQES</sequence>
<accession>U5MX02</accession>
<dbReference type="eggNOG" id="COG2369">
    <property type="taxonomic scope" value="Bacteria"/>
</dbReference>
<keyword evidence="3" id="KW-1185">Reference proteome</keyword>
<dbReference type="RefSeq" id="WP_022747105.1">
    <property type="nucleotide sequence ID" value="NC_022571.1"/>
</dbReference>
<name>U5MX02_CLOSA</name>
<dbReference type="GeneID" id="55475363"/>
<dbReference type="Pfam" id="PF04233">
    <property type="entry name" value="Phage_Mu_F"/>
    <property type="match status" value="1"/>
</dbReference>
<dbReference type="NCBIfam" id="TIGR01641">
    <property type="entry name" value="phageSPP1_gp7"/>
    <property type="match status" value="1"/>
</dbReference>
<dbReference type="OrthoDB" id="9765386at2"/>
<protein>
    <submittedName>
        <fullName evidence="2">Phage putative head morphogenesis protein, SPP1 gp7 family</fullName>
    </submittedName>
</protein>
<proteinExistence type="predicted"/>
<evidence type="ECO:0000313" key="2">
    <source>
        <dbReference type="EMBL" id="AGX43962.1"/>
    </source>
</evidence>
<dbReference type="InterPro" id="IPR006528">
    <property type="entry name" value="Phage_head_morphogenesis_dom"/>
</dbReference>
<organism evidence="2 3">
    <name type="scientific">Clostridium saccharobutylicum DSM 13864</name>
    <dbReference type="NCBI Taxonomy" id="1345695"/>
    <lineage>
        <taxon>Bacteria</taxon>
        <taxon>Bacillati</taxon>
        <taxon>Bacillota</taxon>
        <taxon>Clostridia</taxon>
        <taxon>Eubacteriales</taxon>
        <taxon>Clostridiaceae</taxon>
        <taxon>Clostridium</taxon>
    </lineage>
</organism>
<dbReference type="EMBL" id="CP006721">
    <property type="protein sequence ID" value="AGX43962.1"/>
    <property type="molecule type" value="Genomic_DNA"/>
</dbReference>
<dbReference type="PATRIC" id="fig|1345695.10.peg.1097"/>
<feature type="domain" description="Phage head morphogenesis" evidence="1">
    <location>
        <begin position="167"/>
        <end position="260"/>
    </location>
</feature>
<evidence type="ECO:0000313" key="3">
    <source>
        <dbReference type="Proteomes" id="UP000017118"/>
    </source>
</evidence>
<dbReference type="KEGG" id="csb:CLSA_c29950"/>
<evidence type="ECO:0000259" key="1">
    <source>
        <dbReference type="Pfam" id="PF04233"/>
    </source>
</evidence>
<dbReference type="HOGENOM" id="CLU_017434_2_0_9"/>
<reference evidence="2 3" key="1">
    <citation type="journal article" date="2013" name="Genome Announc.">
        <title>Complete Genome Sequence of the Solvent Producer Clostridium saccharobutylicum NCP262 (DSM 13864).</title>
        <authorList>
            <person name="Poehlein A."/>
            <person name="Hartwich K."/>
            <person name="Krabben P."/>
            <person name="Ehrenreich A."/>
            <person name="Liebl W."/>
            <person name="Durre P."/>
            <person name="Gottschalk G."/>
            <person name="Daniel R."/>
        </authorList>
    </citation>
    <scope>NUCLEOTIDE SEQUENCE [LARGE SCALE GENOMIC DNA]</scope>
    <source>
        <strain evidence="2">DSM 13864</strain>
    </source>
</reference>
<gene>
    <name evidence="2" type="ORF">CLSA_c29950</name>
</gene>
<dbReference type="Proteomes" id="UP000017118">
    <property type="component" value="Chromosome"/>
</dbReference>